<name>A0A9D4AKX7_9ROSI</name>
<dbReference type="AlphaFoldDB" id="A0A9D4AKX7"/>
<evidence type="ECO:0000259" key="1">
    <source>
        <dbReference type="Pfam" id="PF07727"/>
    </source>
</evidence>
<organism evidence="2 3">
    <name type="scientific">Gossypium stocksii</name>
    <dbReference type="NCBI Taxonomy" id="47602"/>
    <lineage>
        <taxon>Eukaryota</taxon>
        <taxon>Viridiplantae</taxon>
        <taxon>Streptophyta</taxon>
        <taxon>Embryophyta</taxon>
        <taxon>Tracheophyta</taxon>
        <taxon>Spermatophyta</taxon>
        <taxon>Magnoliopsida</taxon>
        <taxon>eudicotyledons</taxon>
        <taxon>Gunneridae</taxon>
        <taxon>Pentapetalae</taxon>
        <taxon>rosids</taxon>
        <taxon>malvids</taxon>
        <taxon>Malvales</taxon>
        <taxon>Malvaceae</taxon>
        <taxon>Malvoideae</taxon>
        <taxon>Gossypium</taxon>
    </lineage>
</organism>
<dbReference type="EMBL" id="JAIQCV010000001">
    <property type="protein sequence ID" value="KAH1129571.1"/>
    <property type="molecule type" value="Genomic_DNA"/>
</dbReference>
<proteinExistence type="predicted"/>
<dbReference type="Proteomes" id="UP000828251">
    <property type="component" value="Unassembled WGS sequence"/>
</dbReference>
<protein>
    <recommendedName>
        <fullName evidence="1">Reverse transcriptase Ty1/copia-type domain-containing protein</fullName>
    </recommendedName>
</protein>
<sequence>TKRIFRNKLNEIGNIVRNKARFVAQGYTQEEGIDYDETYAPIARMEVIRMLLALACFNNFKLYQMDVKNVFLNSSINEEVYVEQPPSFKDSKY</sequence>
<keyword evidence="3" id="KW-1185">Reference proteome</keyword>
<feature type="non-terminal residue" evidence="2">
    <location>
        <position position="1"/>
    </location>
</feature>
<dbReference type="OrthoDB" id="1749346at2759"/>
<evidence type="ECO:0000313" key="3">
    <source>
        <dbReference type="Proteomes" id="UP000828251"/>
    </source>
</evidence>
<dbReference type="InterPro" id="IPR013103">
    <property type="entry name" value="RVT_2"/>
</dbReference>
<gene>
    <name evidence="2" type="ORF">J1N35_000949</name>
</gene>
<evidence type="ECO:0000313" key="2">
    <source>
        <dbReference type="EMBL" id="KAH1129571.1"/>
    </source>
</evidence>
<reference evidence="2 3" key="1">
    <citation type="journal article" date="2021" name="Plant Biotechnol. J.">
        <title>Multi-omics assisted identification of the key and species-specific regulatory components of drought-tolerant mechanisms in Gossypium stocksii.</title>
        <authorList>
            <person name="Yu D."/>
            <person name="Ke L."/>
            <person name="Zhang D."/>
            <person name="Wu Y."/>
            <person name="Sun Y."/>
            <person name="Mei J."/>
            <person name="Sun J."/>
            <person name="Sun Y."/>
        </authorList>
    </citation>
    <scope>NUCLEOTIDE SEQUENCE [LARGE SCALE GENOMIC DNA]</scope>
    <source>
        <strain evidence="3">cv. E1</strain>
        <tissue evidence="2">Leaf</tissue>
    </source>
</reference>
<dbReference type="Pfam" id="PF07727">
    <property type="entry name" value="RVT_2"/>
    <property type="match status" value="1"/>
</dbReference>
<comment type="caution">
    <text evidence="2">The sequence shown here is derived from an EMBL/GenBank/DDBJ whole genome shotgun (WGS) entry which is preliminary data.</text>
</comment>
<feature type="domain" description="Reverse transcriptase Ty1/copia-type" evidence="1">
    <location>
        <begin position="2"/>
        <end position="89"/>
    </location>
</feature>
<accession>A0A9D4AKX7</accession>